<dbReference type="EMBL" id="JAWRVI010000200">
    <property type="protein sequence ID" value="KAK4071795.1"/>
    <property type="molecule type" value="Genomic_DNA"/>
</dbReference>
<name>A0ABR0BEC1_PURLI</name>
<gene>
    <name evidence="2" type="ORF">Purlil1_13326</name>
</gene>
<organism evidence="2 3">
    <name type="scientific">Purpureocillium lilacinum</name>
    <name type="common">Paecilomyces lilacinus</name>
    <dbReference type="NCBI Taxonomy" id="33203"/>
    <lineage>
        <taxon>Eukaryota</taxon>
        <taxon>Fungi</taxon>
        <taxon>Dikarya</taxon>
        <taxon>Ascomycota</taxon>
        <taxon>Pezizomycotina</taxon>
        <taxon>Sordariomycetes</taxon>
        <taxon>Hypocreomycetidae</taxon>
        <taxon>Hypocreales</taxon>
        <taxon>Ophiocordycipitaceae</taxon>
        <taxon>Purpureocillium</taxon>
    </lineage>
</organism>
<reference evidence="2 3" key="1">
    <citation type="journal article" date="2024" name="Microbiol. Resour. Announc.">
        <title>Genome annotations for the ascomycete fungi Trichoderma harzianum, Trichoderma aggressivum, and Purpureocillium lilacinum.</title>
        <authorList>
            <person name="Beijen E.P.W."/>
            <person name="Ohm R.A."/>
        </authorList>
    </citation>
    <scope>NUCLEOTIDE SEQUENCE [LARGE SCALE GENOMIC DNA]</scope>
    <source>
        <strain evidence="2 3">CBS 150709</strain>
    </source>
</reference>
<evidence type="ECO:0000313" key="2">
    <source>
        <dbReference type="EMBL" id="KAK4071795.1"/>
    </source>
</evidence>
<comment type="caution">
    <text evidence="2">The sequence shown here is derived from an EMBL/GenBank/DDBJ whole genome shotgun (WGS) entry which is preliminary data.</text>
</comment>
<evidence type="ECO:0000313" key="3">
    <source>
        <dbReference type="Proteomes" id="UP001287286"/>
    </source>
</evidence>
<dbReference type="Proteomes" id="UP001287286">
    <property type="component" value="Unassembled WGS sequence"/>
</dbReference>
<sequence length="424" mass="46486">MPTRGSALAVAKASAARDSKITEEERDVLNLLPDSTTAELTSSYNSITPSEMELSEAASQIFERRKAHYTQCCALIASNRQEVPFSDLSIQDLVFLGHHTATTNIKKVLEAPRLGEVIQAHIRETKYDVFKGWHMYCNVQSDDRLKALAIFEGAISFAAASIVCRQEREAWISSCMELLDSLRHHTRDVHKQAGGERSAQTPNRDTARSSQGVQEVTGRATARPSDASPSRSQKRRRANTDNQATASAVAVPNSPLVAHLAGPSHSGTIQPQSSAVDQASSNTLTQIVPLRHSEALEHQLGSFMWESLLSRQKDMIAPITSIPAFLHIPTDRNLDFMLELPVTANAGNRVARALQRSFETLADILGPTVFEGVRQSNSYTTEIVARSDGKISAVQVLHGEHGICTITCFLDFRTGRTILLRCGF</sequence>
<keyword evidence="3" id="KW-1185">Reference proteome</keyword>
<feature type="compositionally biased region" description="Polar residues" evidence="1">
    <location>
        <begin position="198"/>
        <end position="214"/>
    </location>
</feature>
<accession>A0ABR0BEC1</accession>
<feature type="compositionally biased region" description="Polar residues" evidence="1">
    <location>
        <begin position="265"/>
        <end position="280"/>
    </location>
</feature>
<proteinExistence type="predicted"/>
<protein>
    <submittedName>
        <fullName evidence="2">Uncharacterized protein</fullName>
    </submittedName>
</protein>
<feature type="region of interest" description="Disordered" evidence="1">
    <location>
        <begin position="187"/>
        <end position="280"/>
    </location>
</feature>
<evidence type="ECO:0000256" key="1">
    <source>
        <dbReference type="SAM" id="MobiDB-lite"/>
    </source>
</evidence>